<comment type="caution">
    <text evidence="3">The sequence shown here is derived from an EMBL/GenBank/DDBJ whole genome shotgun (WGS) entry which is preliminary data.</text>
</comment>
<evidence type="ECO:0000313" key="4">
    <source>
        <dbReference type="Proteomes" id="UP000322499"/>
    </source>
</evidence>
<protein>
    <submittedName>
        <fullName evidence="3">Peptidoglycan/LPS O-acetylase OafA/YrhL</fullName>
    </submittedName>
</protein>
<keyword evidence="4" id="KW-1185">Reference proteome</keyword>
<gene>
    <name evidence="3" type="ORF">BD833_102327</name>
</gene>
<feature type="transmembrane region" description="Helical" evidence="1">
    <location>
        <begin position="153"/>
        <end position="173"/>
    </location>
</feature>
<evidence type="ECO:0000313" key="3">
    <source>
        <dbReference type="EMBL" id="TYP89850.1"/>
    </source>
</evidence>
<organism evidence="3 4">
    <name type="scientific">Blastococcus xanthinilyticus</name>
    <dbReference type="NCBI Taxonomy" id="1564164"/>
    <lineage>
        <taxon>Bacteria</taxon>
        <taxon>Bacillati</taxon>
        <taxon>Actinomycetota</taxon>
        <taxon>Actinomycetes</taxon>
        <taxon>Geodermatophilales</taxon>
        <taxon>Geodermatophilaceae</taxon>
        <taxon>Blastococcus</taxon>
    </lineage>
</organism>
<feature type="transmembrane region" description="Helical" evidence="1">
    <location>
        <begin position="203"/>
        <end position="222"/>
    </location>
</feature>
<dbReference type="GO" id="GO:0016747">
    <property type="term" value="F:acyltransferase activity, transferring groups other than amino-acyl groups"/>
    <property type="evidence" value="ECO:0007669"/>
    <property type="project" value="InterPro"/>
</dbReference>
<evidence type="ECO:0000256" key="1">
    <source>
        <dbReference type="SAM" id="Phobius"/>
    </source>
</evidence>
<evidence type="ECO:0000259" key="2">
    <source>
        <dbReference type="Pfam" id="PF01757"/>
    </source>
</evidence>
<dbReference type="RefSeq" id="WP_166531907.1">
    <property type="nucleotide sequence ID" value="NZ_VNHW01000002.1"/>
</dbReference>
<dbReference type="EMBL" id="VNHW01000002">
    <property type="protein sequence ID" value="TYP89850.1"/>
    <property type="molecule type" value="Genomic_DNA"/>
</dbReference>
<feature type="domain" description="Acyltransferase 3" evidence="2">
    <location>
        <begin position="25"/>
        <end position="343"/>
    </location>
</feature>
<feature type="transmembrane region" description="Helical" evidence="1">
    <location>
        <begin position="99"/>
        <end position="121"/>
    </location>
</feature>
<feature type="transmembrane region" description="Helical" evidence="1">
    <location>
        <begin position="56"/>
        <end position="78"/>
    </location>
</feature>
<feature type="transmembrane region" description="Helical" evidence="1">
    <location>
        <begin position="234"/>
        <end position="254"/>
    </location>
</feature>
<keyword evidence="1" id="KW-0812">Transmembrane</keyword>
<sequence>MLHIPSPAAAADDHPAPARTRYPRNHYIDLLKGFAALNIVFIHTVFNSGFNYVPDWVRAASLAVDVPFFFFLSGWAVASMPAIRFEKTLSSLWRIYSQWALFVVVTFAAMVVMAAATTVPLGSHREFLASFLGNLVLENPNTPLPFQGVMGGGWFLVVYFAVIPVMSLALAVIRRYTDSLRLVVFLLLLCVVGFVRVQAGGSFFFFDAYFLCYSAFFLVGYLQRDVYLRPWQAAVVIGVALVGLWTTLELRGAHLLDMQSLKFAPTLPWVFFSLLAIVAAMSAKPWQFRVQPRGPLNWVGKNALQFFFTNAVAASIVMFIEPHVALPWGAKLAACYAVTLAITAGFVLVFNWVYAVVSRRGSSLRGTLQLPQVVDQQVDHRLTAR</sequence>
<dbReference type="InterPro" id="IPR002656">
    <property type="entry name" value="Acyl_transf_3_dom"/>
</dbReference>
<keyword evidence="1" id="KW-1133">Transmembrane helix</keyword>
<proteinExistence type="predicted"/>
<keyword evidence="1" id="KW-0472">Membrane</keyword>
<feature type="transmembrane region" description="Helical" evidence="1">
    <location>
        <begin position="336"/>
        <end position="357"/>
    </location>
</feature>
<reference evidence="3 4" key="1">
    <citation type="submission" date="2019-07" db="EMBL/GenBank/DDBJ databases">
        <title>Genomic Encyclopedia of Archaeal and Bacterial Type Strains, Phase II (KMG-II): from individual species to whole genera.</title>
        <authorList>
            <person name="Goeker M."/>
        </authorList>
    </citation>
    <scope>NUCLEOTIDE SEQUENCE [LARGE SCALE GENOMIC DNA]</scope>
    <source>
        <strain evidence="3 4">DSM 46842</strain>
    </source>
</reference>
<feature type="transmembrane region" description="Helical" evidence="1">
    <location>
        <begin position="30"/>
        <end position="50"/>
    </location>
</feature>
<dbReference type="AlphaFoldDB" id="A0A5S5D1F1"/>
<feature type="transmembrane region" description="Helical" evidence="1">
    <location>
        <begin position="266"/>
        <end position="283"/>
    </location>
</feature>
<dbReference type="Pfam" id="PF01757">
    <property type="entry name" value="Acyl_transf_3"/>
    <property type="match status" value="1"/>
</dbReference>
<feature type="transmembrane region" description="Helical" evidence="1">
    <location>
        <begin position="180"/>
        <end position="197"/>
    </location>
</feature>
<accession>A0A5S5D1F1</accession>
<feature type="transmembrane region" description="Helical" evidence="1">
    <location>
        <begin position="304"/>
        <end position="324"/>
    </location>
</feature>
<dbReference type="Proteomes" id="UP000322499">
    <property type="component" value="Unassembled WGS sequence"/>
</dbReference>
<name>A0A5S5D1F1_9ACTN</name>